<evidence type="ECO:0000256" key="8">
    <source>
        <dbReference type="ARBA" id="ARBA00023798"/>
    </source>
</evidence>
<feature type="domain" description="ABC transporter" evidence="10">
    <location>
        <begin position="250"/>
        <end position="492"/>
    </location>
</feature>
<dbReference type="AlphaFoldDB" id="A0A090YP13"/>
<dbReference type="GO" id="GO:0016887">
    <property type="term" value="F:ATP hydrolysis activity"/>
    <property type="evidence" value="ECO:0007669"/>
    <property type="project" value="InterPro"/>
</dbReference>
<keyword evidence="5" id="KW-0547">Nucleotide-binding</keyword>
<comment type="similarity">
    <text evidence="2">Belongs to the ABC transporter superfamily. AI-2 autoinducer porter (TC 3.A.1.2.8) family.</text>
</comment>
<evidence type="ECO:0000256" key="4">
    <source>
        <dbReference type="ARBA" id="ARBA00019459"/>
    </source>
</evidence>
<dbReference type="InterPro" id="IPR003593">
    <property type="entry name" value="AAA+_ATPase"/>
</dbReference>
<evidence type="ECO:0000256" key="6">
    <source>
        <dbReference type="ARBA" id="ARBA00022840"/>
    </source>
</evidence>
<accession>A0A090YP13</accession>
<dbReference type="RefSeq" id="WP_042984082.1">
    <property type="nucleotide sequence ID" value="NZ_JMQC01000008.1"/>
</dbReference>
<sequence length="497" mass="55405">MENMPLLQVKKMSKSFSDQLVLKEVTLEVERGDVYALVGGNGAGKSTLMKILTGLYAYDAGDMYVKGNIQRFSNPAEAHHNGIYLIPQEPLIFPHMTIEENICIGVKGKKKELRKKIHKLIEDLGWNITLQELGGALSIAQQQLVEIVRGLIREAEILILDEPTSTLTTHEIKSLFVLMKSLKEKGIGMIYITHRFPEIFEIANKVAILRDGMIVSQGRVSDYTYDMLMEGLLPKGYKHEEKREVIQFTIQTSQKILEVTNLSSYAFQNISLTVHAGEIVGIAGIVGSGRTELAEGLYGLQPVKSGSILLEGKSITKHSAHRRLDEGMVYVPEDRAGNGIFSIASVKENITSASLHRFSTFFLHHKKESALTESYIKKFRIIVPHIDEEMTSLSGGNQQKVVLAKYLACEPKIIILDEPTRGIDAKARLEVYEAIQSLRHSGLAIVLISSDIEEIVQLANRVYVMRNGEFVSHLGKEEVCIDEVTRLAYGGREGVTE</sequence>
<gene>
    <name evidence="11" type="primary">ccmA</name>
    <name evidence="12" type="ORF">D0U04_14340</name>
    <name evidence="11" type="ORF">DJ93_8</name>
</gene>
<dbReference type="Pfam" id="PF00005">
    <property type="entry name" value="ABC_tran"/>
    <property type="match status" value="2"/>
</dbReference>
<dbReference type="EMBL" id="JMQC01000008">
    <property type="protein sequence ID" value="KFM99662.1"/>
    <property type="molecule type" value="Genomic_DNA"/>
</dbReference>
<evidence type="ECO:0000313" key="14">
    <source>
        <dbReference type="Proteomes" id="UP000264294"/>
    </source>
</evidence>
<dbReference type="PROSITE" id="PS00211">
    <property type="entry name" value="ABC_TRANSPORTER_1"/>
    <property type="match status" value="1"/>
</dbReference>
<dbReference type="EC" id="7.6.2.13" evidence="8"/>
<dbReference type="EMBL" id="QVOD01000015">
    <property type="protein sequence ID" value="RFT66416.1"/>
    <property type="molecule type" value="Genomic_DNA"/>
</dbReference>
<reference evidence="11 13" key="1">
    <citation type="submission" date="2014-04" db="EMBL/GenBank/DDBJ databases">
        <authorList>
            <person name="Bishop-Lilly K.A."/>
            <person name="Broomall S.M."/>
            <person name="Chain P.S."/>
            <person name="Chertkov O."/>
            <person name="Coyne S.R."/>
            <person name="Daligault H.E."/>
            <person name="Davenport K.W."/>
            <person name="Erkkila T."/>
            <person name="Frey K.G."/>
            <person name="Gibbons H.S."/>
            <person name="Gu W."/>
            <person name="Jaissle J."/>
            <person name="Johnson S.L."/>
            <person name="Koroleva G.I."/>
            <person name="Ladner J.T."/>
            <person name="Lo C.-C."/>
            <person name="Minogue T.D."/>
            <person name="Munk C."/>
            <person name="Palacios G.F."/>
            <person name="Redden C.L."/>
            <person name="Rosenzweig C.N."/>
            <person name="Scholz M.B."/>
            <person name="Teshima H."/>
            <person name="Xu Y."/>
        </authorList>
    </citation>
    <scope>NUCLEOTIDE SEQUENCE [LARGE SCALE GENOMIC DNA]</scope>
    <source>
        <strain evidence="11 13">BHP</strain>
    </source>
</reference>
<evidence type="ECO:0000256" key="9">
    <source>
        <dbReference type="ARBA" id="ARBA00034076"/>
    </source>
</evidence>
<evidence type="ECO:0000313" key="13">
    <source>
        <dbReference type="Proteomes" id="UP000029389"/>
    </source>
</evidence>
<evidence type="ECO:0000256" key="2">
    <source>
        <dbReference type="ARBA" id="ARBA00009404"/>
    </source>
</evidence>
<keyword evidence="14" id="KW-1185">Reference proteome</keyword>
<dbReference type="InterPro" id="IPR050107">
    <property type="entry name" value="ABC_carbohydrate_import_ATPase"/>
</dbReference>
<dbReference type="InterPro" id="IPR017871">
    <property type="entry name" value="ABC_transporter-like_CS"/>
</dbReference>
<evidence type="ECO:0000313" key="11">
    <source>
        <dbReference type="EMBL" id="KFM99662.1"/>
    </source>
</evidence>
<evidence type="ECO:0000256" key="1">
    <source>
        <dbReference type="ARBA" id="ARBA00004417"/>
    </source>
</evidence>
<proteinExistence type="inferred from homology"/>
<evidence type="ECO:0000256" key="5">
    <source>
        <dbReference type="ARBA" id="ARBA00022741"/>
    </source>
</evidence>
<name>A0A090YP13_9BACI</name>
<dbReference type="Proteomes" id="UP000264294">
    <property type="component" value="Unassembled WGS sequence"/>
</dbReference>
<protein>
    <recommendedName>
        <fullName evidence="4">Autoinducer 2 import ATP-binding protein LsrA</fullName>
        <ecNumber evidence="8">7.6.2.13</ecNumber>
    </recommendedName>
</protein>
<comment type="subcellular location">
    <subcellularLocation>
        <location evidence="1">Cell inner membrane</location>
        <topology evidence="1">Peripheral membrane protein</topology>
    </subcellularLocation>
</comment>
<dbReference type="PROSITE" id="PS50893">
    <property type="entry name" value="ABC_TRANSPORTER_2"/>
    <property type="match status" value="2"/>
</dbReference>
<organism evidence="11 13">
    <name type="scientific">Bacillus clarus</name>
    <dbReference type="NCBI Taxonomy" id="2338372"/>
    <lineage>
        <taxon>Bacteria</taxon>
        <taxon>Bacillati</taxon>
        <taxon>Bacillota</taxon>
        <taxon>Bacilli</taxon>
        <taxon>Bacillales</taxon>
        <taxon>Bacillaceae</taxon>
        <taxon>Bacillus</taxon>
        <taxon>Bacillus cereus group</taxon>
    </lineage>
</organism>
<dbReference type="Gene3D" id="3.40.50.300">
    <property type="entry name" value="P-loop containing nucleotide triphosphate hydrolases"/>
    <property type="match status" value="2"/>
</dbReference>
<dbReference type="Proteomes" id="UP000029389">
    <property type="component" value="Unassembled WGS sequence"/>
</dbReference>
<evidence type="ECO:0000256" key="7">
    <source>
        <dbReference type="ARBA" id="ARBA00023747"/>
    </source>
</evidence>
<dbReference type="PATRIC" id="fig|1405.8.peg.161"/>
<dbReference type="SUPFAM" id="SSF52540">
    <property type="entry name" value="P-loop containing nucleoside triphosphate hydrolases"/>
    <property type="match status" value="2"/>
</dbReference>
<feature type="domain" description="ABC transporter" evidence="10">
    <location>
        <begin position="7"/>
        <end position="236"/>
    </location>
</feature>
<comment type="subunit">
    <text evidence="3">The complex is composed of two ATP-binding proteins (LsrA), two transmembrane proteins (LsrC and LsrD) and a solute-binding protein (LsrB).</text>
</comment>
<comment type="catalytic activity">
    <reaction evidence="9">
        <text>ATP + H2O + (2R,4S)-2-methyl-2,3,3,4-tetrahydroxytetrahydrofuran-[AI-2-binding protein]Side 1 = ADP + phosphate + (2R,4S)-2-methyl-2,3,3,4-tetrahydroxytetrahydrofuranSide 2 + [AI-2-binding protein]Side 1.</text>
        <dbReference type="EC" id="7.6.2.13"/>
    </reaction>
</comment>
<keyword evidence="6 11" id="KW-0067">ATP-binding</keyword>
<dbReference type="InterPro" id="IPR003439">
    <property type="entry name" value="ABC_transporter-like_ATP-bd"/>
</dbReference>
<dbReference type="STRING" id="1405.B7492_15975"/>
<dbReference type="InterPro" id="IPR027417">
    <property type="entry name" value="P-loop_NTPase"/>
</dbReference>
<comment type="caution">
    <text evidence="11">The sequence shown here is derived from an EMBL/GenBank/DDBJ whole genome shotgun (WGS) entry which is preliminary data.</text>
</comment>
<evidence type="ECO:0000259" key="10">
    <source>
        <dbReference type="PROSITE" id="PS50893"/>
    </source>
</evidence>
<dbReference type="CDD" id="cd03216">
    <property type="entry name" value="ABC_Carb_Monos_I"/>
    <property type="match status" value="1"/>
</dbReference>
<evidence type="ECO:0000256" key="3">
    <source>
        <dbReference type="ARBA" id="ARBA00011262"/>
    </source>
</evidence>
<keyword evidence="11" id="KW-0378">Hydrolase</keyword>
<dbReference type="GO" id="GO:0005524">
    <property type="term" value="F:ATP binding"/>
    <property type="evidence" value="ECO:0007669"/>
    <property type="project" value="UniProtKB-KW"/>
</dbReference>
<comment type="function">
    <text evidence="7">Part of the ABC transporter complex LsrABCD involved in autoinducer 2 (AI-2) import. Responsible for energy coupling to the transport system.</text>
</comment>
<dbReference type="PANTHER" id="PTHR43790">
    <property type="entry name" value="CARBOHYDRATE TRANSPORT ATP-BINDING PROTEIN MG119-RELATED"/>
    <property type="match status" value="1"/>
</dbReference>
<dbReference type="SMART" id="SM00382">
    <property type="entry name" value="AAA"/>
    <property type="match status" value="2"/>
</dbReference>
<dbReference type="CDD" id="cd03215">
    <property type="entry name" value="ABC_Carb_Monos_II"/>
    <property type="match status" value="1"/>
</dbReference>
<dbReference type="GO" id="GO:0005886">
    <property type="term" value="C:plasma membrane"/>
    <property type="evidence" value="ECO:0007669"/>
    <property type="project" value="UniProtKB-SubCell"/>
</dbReference>
<evidence type="ECO:0000313" key="12">
    <source>
        <dbReference type="EMBL" id="RFT66416.1"/>
    </source>
</evidence>
<reference evidence="12 14" key="2">
    <citation type="submission" date="2018-08" db="EMBL/GenBank/DDBJ databases">
        <title>Bacillus clarus sp. nov. strain PS00077A.</title>
        <authorList>
            <person name="Mendez Acevedo M."/>
            <person name="Carroll L."/>
            <person name="Mukherjee M."/>
            <person name="Wiedmann M."/>
            <person name="Kovac J."/>
        </authorList>
    </citation>
    <scope>NUCLEOTIDE SEQUENCE [LARGE SCALE GENOMIC DNA]</scope>
    <source>
        <strain evidence="12 14">PS00077A</strain>
    </source>
</reference>
<dbReference type="PANTHER" id="PTHR43790:SF2">
    <property type="entry name" value="AUTOINDUCER 2 IMPORT ATP-BINDING PROTEIN LSRA"/>
    <property type="match status" value="1"/>
</dbReference>